<organism evidence="10 11">
    <name type="scientific">Meiothermus luteus</name>
    <dbReference type="NCBI Taxonomy" id="2026184"/>
    <lineage>
        <taxon>Bacteria</taxon>
        <taxon>Thermotogati</taxon>
        <taxon>Deinococcota</taxon>
        <taxon>Deinococci</taxon>
        <taxon>Thermales</taxon>
        <taxon>Thermaceae</taxon>
        <taxon>Meiothermus</taxon>
    </lineage>
</organism>
<comment type="cofactor">
    <cofactor evidence="1">
        <name>FMN</name>
        <dbReference type="ChEBI" id="CHEBI:58210"/>
    </cofactor>
</comment>
<dbReference type="InterPro" id="IPR029479">
    <property type="entry name" value="Nitroreductase"/>
</dbReference>
<evidence type="ECO:0000256" key="4">
    <source>
        <dbReference type="ARBA" id="ARBA00022643"/>
    </source>
</evidence>
<keyword evidence="7" id="KW-0520">NAD</keyword>
<feature type="domain" description="DUF2470" evidence="9">
    <location>
        <begin position="15"/>
        <end position="86"/>
    </location>
</feature>
<dbReference type="InterPro" id="IPR019595">
    <property type="entry name" value="DUF2470"/>
</dbReference>
<keyword evidence="3" id="KW-0285">Flavoprotein</keyword>
<reference evidence="10 11" key="1">
    <citation type="submission" date="2018-08" db="EMBL/GenBank/DDBJ databases">
        <title>Meiothermus luteus KCTC 52599 genome sequencing project.</title>
        <authorList>
            <person name="Da Costa M.S."/>
            <person name="Albuquerque L."/>
            <person name="Raposo P."/>
            <person name="Froufe H.J.C."/>
            <person name="Barroso C.S."/>
            <person name="Egas C."/>
        </authorList>
    </citation>
    <scope>NUCLEOTIDE SEQUENCE [LARGE SCALE GENOMIC DNA]</scope>
    <source>
        <strain evidence="10 11">KCTC 52599</strain>
    </source>
</reference>
<dbReference type="InterPro" id="IPR037119">
    <property type="entry name" value="Haem_oxidase_HugZ-like_sf"/>
</dbReference>
<feature type="domain" description="Nitroreductase" evidence="8">
    <location>
        <begin position="109"/>
        <end position="269"/>
    </location>
</feature>
<dbReference type="InterPro" id="IPR000415">
    <property type="entry name" value="Nitroreductase-like"/>
</dbReference>
<evidence type="ECO:0000256" key="6">
    <source>
        <dbReference type="ARBA" id="ARBA00023002"/>
    </source>
</evidence>
<dbReference type="PANTHER" id="PTHR43821">
    <property type="entry name" value="NAD(P)H NITROREDUCTASE YDJA-RELATED"/>
    <property type="match status" value="1"/>
</dbReference>
<keyword evidence="5" id="KW-0521">NADP</keyword>
<protein>
    <submittedName>
        <fullName evidence="10">Putative NAD(P)H nitroreductase YdjA</fullName>
        <ecNumber evidence="10">1.-.-.-</ecNumber>
    </submittedName>
</protein>
<evidence type="ECO:0000259" key="9">
    <source>
        <dbReference type="Pfam" id="PF10615"/>
    </source>
</evidence>
<keyword evidence="4" id="KW-0288">FMN</keyword>
<evidence type="ECO:0000256" key="7">
    <source>
        <dbReference type="ARBA" id="ARBA00023027"/>
    </source>
</evidence>
<dbReference type="Proteomes" id="UP000265800">
    <property type="component" value="Unassembled WGS sequence"/>
</dbReference>
<evidence type="ECO:0000256" key="1">
    <source>
        <dbReference type="ARBA" id="ARBA00001917"/>
    </source>
</evidence>
<evidence type="ECO:0000259" key="8">
    <source>
        <dbReference type="Pfam" id="PF00881"/>
    </source>
</evidence>
<dbReference type="SUPFAM" id="SSF55469">
    <property type="entry name" value="FMN-dependent nitroreductase-like"/>
    <property type="match status" value="1"/>
</dbReference>
<dbReference type="RefSeq" id="WP_119359688.1">
    <property type="nucleotide sequence ID" value="NZ_QWKZ01000024.1"/>
</dbReference>
<dbReference type="InterPro" id="IPR026021">
    <property type="entry name" value="YdjA-like"/>
</dbReference>
<sequence>MTTTDLTPERLSAYLEHINDDHAEELLATIKALGGPEWAEGAEMTALGPEGFTALVWDGEQSARFEHRFAEPARDALHLREMLVALMSRPQPAHRPYPSFDADALEAIIRGRRSYGVQALKPDPVPRALIERCLDAARYAPNNGRTHPFRFVVITGPEAKQRLWAKVQEVFPKALPGYEPRWLESYRKLIFGAPVWIAIGMQPRRERPMPEWEELAAVSMAVQNLHLMAAAQGLGGLWASGPVATHPDLAAYFGWAEPPDRLLGLFYMGFAKRALAPRKYPSLESLVRWEED</sequence>
<evidence type="ECO:0000256" key="2">
    <source>
        <dbReference type="ARBA" id="ARBA00007118"/>
    </source>
</evidence>
<comment type="similarity">
    <text evidence="2">Belongs to the nitroreductase family.</text>
</comment>
<dbReference type="EMBL" id="QWKZ01000024">
    <property type="protein sequence ID" value="RIH87211.1"/>
    <property type="molecule type" value="Genomic_DNA"/>
</dbReference>
<dbReference type="OrthoDB" id="9812105at2"/>
<dbReference type="Pfam" id="PF10615">
    <property type="entry name" value="DUF2470"/>
    <property type="match status" value="1"/>
</dbReference>
<dbReference type="PANTHER" id="PTHR43821:SF1">
    <property type="entry name" value="NAD(P)H NITROREDUCTASE YDJA-RELATED"/>
    <property type="match status" value="1"/>
</dbReference>
<proteinExistence type="inferred from homology"/>
<evidence type="ECO:0000256" key="5">
    <source>
        <dbReference type="ARBA" id="ARBA00022857"/>
    </source>
</evidence>
<dbReference type="Gene3D" id="3.20.180.10">
    <property type="entry name" value="PNP-oxidase-like"/>
    <property type="match status" value="1"/>
</dbReference>
<dbReference type="Gene3D" id="3.40.109.10">
    <property type="entry name" value="NADH Oxidase"/>
    <property type="match status" value="1"/>
</dbReference>
<gene>
    <name evidence="10" type="primary">ydjA_2</name>
    <name evidence="10" type="ORF">Mlute_01026</name>
</gene>
<keyword evidence="6 10" id="KW-0560">Oxidoreductase</keyword>
<evidence type="ECO:0000313" key="10">
    <source>
        <dbReference type="EMBL" id="RIH87211.1"/>
    </source>
</evidence>
<dbReference type="CDD" id="cd02135">
    <property type="entry name" value="YdjA-like"/>
    <property type="match status" value="1"/>
</dbReference>
<dbReference type="Pfam" id="PF00881">
    <property type="entry name" value="Nitroreductase"/>
    <property type="match status" value="1"/>
</dbReference>
<accession>A0A399EY43</accession>
<name>A0A399EY43_9DEIN</name>
<dbReference type="AlphaFoldDB" id="A0A399EY43"/>
<dbReference type="GO" id="GO:0016491">
    <property type="term" value="F:oxidoreductase activity"/>
    <property type="evidence" value="ECO:0007669"/>
    <property type="project" value="UniProtKB-KW"/>
</dbReference>
<dbReference type="InterPro" id="IPR052530">
    <property type="entry name" value="NAD(P)H_nitroreductase"/>
</dbReference>
<keyword evidence="11" id="KW-1185">Reference proteome</keyword>
<evidence type="ECO:0000256" key="3">
    <source>
        <dbReference type="ARBA" id="ARBA00022630"/>
    </source>
</evidence>
<dbReference type="EC" id="1.-.-.-" evidence="10"/>
<comment type="caution">
    <text evidence="10">The sequence shown here is derived from an EMBL/GenBank/DDBJ whole genome shotgun (WGS) entry which is preliminary data.</text>
</comment>
<evidence type="ECO:0000313" key="11">
    <source>
        <dbReference type="Proteomes" id="UP000265800"/>
    </source>
</evidence>